<dbReference type="Gene3D" id="3.30.2350.10">
    <property type="entry name" value="Pseudouridine synthase"/>
    <property type="match status" value="1"/>
</dbReference>
<dbReference type="Proteomes" id="UP000831787">
    <property type="component" value="Chromosome"/>
</dbReference>
<dbReference type="RefSeq" id="WP_244708778.1">
    <property type="nucleotide sequence ID" value="NZ_CP095073.1"/>
</dbReference>
<dbReference type="PROSITE" id="PS01129">
    <property type="entry name" value="PSI_RLU"/>
    <property type="match status" value="1"/>
</dbReference>
<dbReference type="InterPro" id="IPR006224">
    <property type="entry name" value="PsdUridine_synth_RluA-like_CS"/>
</dbReference>
<proteinExistence type="inferred from homology"/>
<comment type="similarity">
    <text evidence="2 3">Belongs to the pseudouridine synthase RluA family.</text>
</comment>
<dbReference type="CDD" id="cd02869">
    <property type="entry name" value="PseudoU_synth_RluA_like"/>
    <property type="match status" value="1"/>
</dbReference>
<dbReference type="InterPro" id="IPR006225">
    <property type="entry name" value="PsdUridine_synth_RluC/D"/>
</dbReference>
<dbReference type="InterPro" id="IPR020103">
    <property type="entry name" value="PsdUridine_synth_cat_dom_sf"/>
</dbReference>
<evidence type="ECO:0000256" key="2">
    <source>
        <dbReference type="ARBA" id="ARBA00010876"/>
    </source>
</evidence>
<accession>A0ABY4EG19</accession>
<dbReference type="EC" id="5.4.99.-" evidence="3"/>
<protein>
    <recommendedName>
        <fullName evidence="3">Pseudouridine synthase</fullName>
        <ecNumber evidence="3">5.4.99.-</ecNumber>
    </recommendedName>
</protein>
<name>A0ABY4EG19_9BACI</name>
<comment type="function">
    <text evidence="3">Responsible for synthesis of pseudouridine from uracil.</text>
</comment>
<dbReference type="InterPro" id="IPR050188">
    <property type="entry name" value="RluA_PseudoU_synthase"/>
</dbReference>
<dbReference type="InterPro" id="IPR006145">
    <property type="entry name" value="PsdUridine_synth_RsuA/RluA"/>
</dbReference>
<dbReference type="EMBL" id="CP095073">
    <property type="protein sequence ID" value="UOQ43419.1"/>
    <property type="molecule type" value="Genomic_DNA"/>
</dbReference>
<dbReference type="PANTHER" id="PTHR21600:SF35">
    <property type="entry name" value="PSEUDOURIDINE SYNTHASE"/>
    <property type="match status" value="1"/>
</dbReference>
<sequence>MNKHQKHWTIDFGADGHSIREYVLNKQLFSRQLLRKVKEYGRFEINGRKAFVYEKLKKGDRLLVQFPLEKRSERLIPQPVPLDMIYEDEDVLVLNKPQGMGVSPNPQQQMGTVANGLAYHYEVQNIPSTVHIVTRLDKDTSGLMLVAKHQYSHDLLANHTEIRRYYLALVHGCLKKGKGSIEVPIARAEGSIIKRCIDSSGKPAATVYEAKKCFDDISLVELKLLTGRTHQIRVHLSHIGYPLIGDTLYGGEHREWTNGQALHCHRLIFIHPYTKKKMNFCLPFPESWEKSSRLT</sequence>
<evidence type="ECO:0000256" key="3">
    <source>
        <dbReference type="RuleBase" id="RU362028"/>
    </source>
</evidence>
<reference evidence="5 6" key="1">
    <citation type="submission" date="2022-04" db="EMBL/GenBank/DDBJ databases">
        <title>Halobacillus sp. isolated from saltern.</title>
        <authorList>
            <person name="Won M."/>
            <person name="Lee C.-M."/>
            <person name="Woen H.-Y."/>
            <person name="Kwon S.-W."/>
        </authorList>
    </citation>
    <scope>NUCLEOTIDE SEQUENCE [LARGE SCALE GENOMIC DNA]</scope>
    <source>
        <strain evidence="5 6">SSBR10-3</strain>
    </source>
</reference>
<organism evidence="5 6">
    <name type="scientific">Halobacillus salinarum</name>
    <dbReference type="NCBI Taxonomy" id="2932257"/>
    <lineage>
        <taxon>Bacteria</taxon>
        <taxon>Bacillati</taxon>
        <taxon>Bacillota</taxon>
        <taxon>Bacilli</taxon>
        <taxon>Bacillales</taxon>
        <taxon>Bacillaceae</taxon>
        <taxon>Halobacillus</taxon>
    </lineage>
</organism>
<evidence type="ECO:0000259" key="4">
    <source>
        <dbReference type="Pfam" id="PF00849"/>
    </source>
</evidence>
<dbReference type="SUPFAM" id="SSF55120">
    <property type="entry name" value="Pseudouridine synthase"/>
    <property type="match status" value="1"/>
</dbReference>
<gene>
    <name evidence="5" type="ORF">MUN89_16045</name>
</gene>
<dbReference type="PANTHER" id="PTHR21600">
    <property type="entry name" value="MITOCHONDRIAL RNA PSEUDOURIDINE SYNTHASE"/>
    <property type="match status" value="1"/>
</dbReference>
<evidence type="ECO:0000256" key="1">
    <source>
        <dbReference type="ARBA" id="ARBA00000073"/>
    </source>
</evidence>
<feature type="domain" description="Pseudouridine synthase RsuA/RluA-like" evidence="4">
    <location>
        <begin position="90"/>
        <end position="238"/>
    </location>
</feature>
<evidence type="ECO:0000313" key="5">
    <source>
        <dbReference type="EMBL" id="UOQ43419.1"/>
    </source>
</evidence>
<dbReference type="NCBIfam" id="TIGR00005">
    <property type="entry name" value="rluA_subfam"/>
    <property type="match status" value="1"/>
</dbReference>
<evidence type="ECO:0000313" key="6">
    <source>
        <dbReference type="Proteomes" id="UP000831787"/>
    </source>
</evidence>
<keyword evidence="6" id="KW-1185">Reference proteome</keyword>
<comment type="catalytic activity">
    <reaction evidence="1 3">
        <text>a uridine in RNA = a pseudouridine in RNA</text>
        <dbReference type="Rhea" id="RHEA:48348"/>
        <dbReference type="Rhea" id="RHEA-COMP:12068"/>
        <dbReference type="Rhea" id="RHEA-COMP:12069"/>
        <dbReference type="ChEBI" id="CHEBI:65314"/>
        <dbReference type="ChEBI" id="CHEBI:65315"/>
    </reaction>
</comment>
<dbReference type="Pfam" id="PF00849">
    <property type="entry name" value="PseudoU_synth_2"/>
    <property type="match status" value="1"/>
</dbReference>
<keyword evidence="3" id="KW-0413">Isomerase</keyword>